<comment type="caution">
    <text evidence="1">The sequence shown here is derived from an EMBL/GenBank/DDBJ whole genome shotgun (WGS) entry which is preliminary data.</text>
</comment>
<organism evidence="1 2">
    <name type="scientific">Leptospira interrogans str. FPW1039</name>
    <dbReference type="NCBI Taxonomy" id="1193040"/>
    <lineage>
        <taxon>Bacteria</taxon>
        <taxon>Pseudomonadati</taxon>
        <taxon>Spirochaetota</taxon>
        <taxon>Spirochaetia</taxon>
        <taxon>Leptospirales</taxon>
        <taxon>Leptospiraceae</taxon>
        <taxon>Leptospira</taxon>
    </lineage>
</organism>
<protein>
    <submittedName>
        <fullName evidence="1">Uncharacterized protein</fullName>
    </submittedName>
</protein>
<evidence type="ECO:0000313" key="2">
    <source>
        <dbReference type="Proteomes" id="UP000012164"/>
    </source>
</evidence>
<dbReference type="Proteomes" id="UP000012164">
    <property type="component" value="Unassembled WGS sequence"/>
</dbReference>
<reference evidence="1 2" key="1">
    <citation type="submission" date="2013-01" db="EMBL/GenBank/DDBJ databases">
        <authorList>
            <person name="Harkins D.M."/>
            <person name="Durkin A.S."/>
            <person name="Brinkac L.M."/>
            <person name="Haft D.H."/>
            <person name="Selengut J.D."/>
            <person name="Sanka R."/>
            <person name="DePew J."/>
            <person name="Purushe J."/>
            <person name="Peacock S.J."/>
            <person name="Thaipadungpanit J."/>
            <person name="Wuthiekanun V.W."/>
            <person name="Day N.P."/>
            <person name="Vinetz J.M."/>
            <person name="Sutton G.G."/>
            <person name="Nierman W.C."/>
            <person name="Fouts D.E."/>
        </authorList>
    </citation>
    <scope>NUCLEOTIDE SEQUENCE [LARGE SCALE GENOMIC DNA]</scope>
    <source>
        <strain evidence="1 2">FPW1039</strain>
    </source>
</reference>
<evidence type="ECO:0000313" key="1">
    <source>
        <dbReference type="EMBL" id="EMJ38274.1"/>
    </source>
</evidence>
<gene>
    <name evidence="1" type="ORF">LEP1GSC079_1273</name>
</gene>
<dbReference type="EMBL" id="AKWR02000037">
    <property type="protein sequence ID" value="EMJ38274.1"/>
    <property type="molecule type" value="Genomic_DNA"/>
</dbReference>
<name>A0A0F6IJP9_LEPIR</name>
<dbReference type="AntiFam" id="ANF00001">
    <property type="entry name" value="Shadow ORF"/>
</dbReference>
<accession>A0A0F6IJP9</accession>
<proteinExistence type="predicted"/>
<dbReference type="AlphaFoldDB" id="A0A0F6IJP9"/>
<sequence length="116" mass="13472">MVFSEMERMKVKLYKYQIFNLSELLQSFVILSPALVWVGGEVVGKLGRLFSTTKLYFLQVKSMNSVGTLSKKSPTTYPFQSFLERGLKRRKKNSSSNDRGFIVFERLFFKQQAIIL</sequence>